<feature type="domain" description="Glycosyl transferase family 1" evidence="1">
    <location>
        <begin position="14"/>
        <end position="77"/>
    </location>
</feature>
<keyword evidence="2" id="KW-0808">Transferase</keyword>
<organism evidence="2 3">
    <name type="scientific">Bacillus shihchuchen</name>
    <dbReference type="NCBI Taxonomy" id="3036942"/>
    <lineage>
        <taxon>Bacteria</taxon>
        <taxon>Bacillati</taxon>
        <taxon>Bacillota</taxon>
        <taxon>Bacilli</taxon>
        <taxon>Bacillales</taxon>
        <taxon>Bacillaceae</taxon>
        <taxon>Bacillus</taxon>
        <taxon>Bacillus cereus group</taxon>
    </lineage>
</organism>
<dbReference type="EMBL" id="JASWHZ010000001">
    <property type="protein sequence ID" value="MDL2416766.1"/>
    <property type="molecule type" value="Genomic_DNA"/>
</dbReference>
<evidence type="ECO:0000313" key="3">
    <source>
        <dbReference type="Proteomes" id="UP001229716"/>
    </source>
</evidence>
<proteinExistence type="predicted"/>
<dbReference type="Pfam" id="PF00534">
    <property type="entry name" value="Glycos_transf_1"/>
    <property type="match status" value="1"/>
</dbReference>
<keyword evidence="2" id="KW-0328">Glycosyltransferase</keyword>
<dbReference type="Proteomes" id="UP001229716">
    <property type="component" value="Unassembled WGS sequence"/>
</dbReference>
<evidence type="ECO:0000259" key="1">
    <source>
        <dbReference type="Pfam" id="PF00534"/>
    </source>
</evidence>
<gene>
    <name evidence="2" type="ORF">P6F46_00665</name>
</gene>
<dbReference type="Gene3D" id="3.40.50.2000">
    <property type="entry name" value="Glycogen Phosphorylase B"/>
    <property type="match status" value="1"/>
</dbReference>
<dbReference type="InterPro" id="IPR001296">
    <property type="entry name" value="Glyco_trans_1"/>
</dbReference>
<dbReference type="SUPFAM" id="SSF53756">
    <property type="entry name" value="UDP-Glycosyltransferase/glycogen phosphorylase"/>
    <property type="match status" value="1"/>
</dbReference>
<dbReference type="GO" id="GO:0016757">
    <property type="term" value="F:glycosyltransferase activity"/>
    <property type="evidence" value="ECO:0007669"/>
    <property type="project" value="UniProtKB-KW"/>
</dbReference>
<keyword evidence="3" id="KW-1185">Reference proteome</keyword>
<sequence>MVEEVAFNKVLPGKIIDYMSMSKPLIASVDGYAKEVIEEARCGMVAKDRTVTEIGELIKILVQDKKLRETLGSNGYKYAFRMLRWKKY</sequence>
<comment type="caution">
    <text evidence="2">The sequence shown here is derived from an EMBL/GenBank/DDBJ whole genome shotgun (WGS) entry which is preliminary data.</text>
</comment>
<name>A0ABT7KR64_9BACI</name>
<protein>
    <submittedName>
        <fullName evidence="2">Glycosyltransferase</fullName>
        <ecNumber evidence="2">2.4.-.-</ecNumber>
    </submittedName>
</protein>
<accession>A0ABT7KR64</accession>
<evidence type="ECO:0000313" key="2">
    <source>
        <dbReference type="EMBL" id="MDL2416766.1"/>
    </source>
</evidence>
<dbReference type="EC" id="2.4.-.-" evidence="2"/>
<reference evidence="2 3" key="1">
    <citation type="journal article" date="2023" name="Int. J. Mol. Sci.">
        <title>Pathogenicity and Genomic Characterization of a Novel Genospecies, Bacillus shihchuchen, of the Bacillus cereus Group Isolated from Chinese Softshell Turtle (Pelodiscus sinensis).</title>
        <authorList>
            <person name="Cheng L.W."/>
            <person name="Byadgi O.V."/>
            <person name="Tsai C.E."/>
            <person name="Wang P.C."/>
            <person name="Chen S.C."/>
        </authorList>
    </citation>
    <scope>NUCLEOTIDE SEQUENCE [LARGE SCALE GENOMIC DNA]</scope>
    <source>
        <strain evidence="2 3">QF108-045</strain>
    </source>
</reference>